<evidence type="ECO:0000256" key="5">
    <source>
        <dbReference type="ARBA" id="ARBA00023014"/>
    </source>
</evidence>
<dbReference type="PANTHER" id="PTHR43342">
    <property type="entry name" value="NADH-QUINONE OXIDOREDUCTASE, E SUBUNIT"/>
    <property type="match status" value="1"/>
</dbReference>
<dbReference type="CDD" id="cd03064">
    <property type="entry name" value="TRX_Fd_NuoE"/>
    <property type="match status" value="1"/>
</dbReference>
<dbReference type="Pfam" id="PF01257">
    <property type="entry name" value="2Fe-2S_thioredx"/>
    <property type="match status" value="1"/>
</dbReference>
<evidence type="ECO:0000256" key="2">
    <source>
        <dbReference type="ARBA" id="ARBA00022714"/>
    </source>
</evidence>
<feature type="binding site" evidence="7">
    <location>
        <position position="126"/>
    </location>
    <ligand>
        <name>[2Fe-2S] cluster</name>
        <dbReference type="ChEBI" id="CHEBI:190135"/>
    </ligand>
</feature>
<evidence type="ECO:0000313" key="9">
    <source>
        <dbReference type="EMBL" id="MDO7788324.1"/>
    </source>
</evidence>
<feature type="binding site" evidence="7">
    <location>
        <position position="85"/>
    </location>
    <ligand>
        <name>[2Fe-2S] cluster</name>
        <dbReference type="ChEBI" id="CHEBI:190135"/>
    </ligand>
</feature>
<gene>
    <name evidence="9" type="ORF">P6N53_13945</name>
</gene>
<dbReference type="InterPro" id="IPR041921">
    <property type="entry name" value="NuoE_N"/>
</dbReference>
<evidence type="ECO:0000256" key="1">
    <source>
        <dbReference type="ARBA" id="ARBA00010643"/>
    </source>
</evidence>
<organism evidence="9 10">
    <name type="scientific">Desulforamulus aquiferis</name>
    <dbReference type="NCBI Taxonomy" id="1397668"/>
    <lineage>
        <taxon>Bacteria</taxon>
        <taxon>Bacillati</taxon>
        <taxon>Bacillota</taxon>
        <taxon>Clostridia</taxon>
        <taxon>Eubacteriales</taxon>
        <taxon>Peptococcaceae</taxon>
        <taxon>Desulforamulus</taxon>
    </lineage>
</organism>
<accession>A0AAW7ZGK1</accession>
<dbReference type="PANTHER" id="PTHR43342:SF2">
    <property type="entry name" value="POTENTIAL NAD-REDUCING HYDROGENASE SUBUNIT"/>
    <property type="match status" value="1"/>
</dbReference>
<dbReference type="AlphaFoldDB" id="A0AAW7ZGK1"/>
<dbReference type="InterPro" id="IPR036249">
    <property type="entry name" value="Thioredoxin-like_sf"/>
</dbReference>
<evidence type="ECO:0000256" key="8">
    <source>
        <dbReference type="SAM" id="MobiDB-lite"/>
    </source>
</evidence>
<evidence type="ECO:0000313" key="10">
    <source>
        <dbReference type="Proteomes" id="UP001172911"/>
    </source>
</evidence>
<keyword evidence="10" id="KW-1185">Reference proteome</keyword>
<dbReference type="GO" id="GO:0046872">
    <property type="term" value="F:metal ion binding"/>
    <property type="evidence" value="ECO:0007669"/>
    <property type="project" value="UniProtKB-KW"/>
</dbReference>
<reference evidence="9" key="1">
    <citation type="journal article" date="2023" name="J. Hazard. Mater.">
        <title>Anaerobic biodegradation of pyrene and benzo[a]pyrene by a new sulfate-reducing Desulforamulus aquiferis strain DSA.</title>
        <authorList>
            <person name="Zhang Z."/>
            <person name="Sun J."/>
            <person name="Gong X."/>
            <person name="Wang C."/>
            <person name="Wang H."/>
        </authorList>
    </citation>
    <scope>NUCLEOTIDE SEQUENCE</scope>
    <source>
        <strain evidence="9">DSA</strain>
    </source>
</reference>
<evidence type="ECO:0000256" key="7">
    <source>
        <dbReference type="PIRSR" id="PIRSR000216-1"/>
    </source>
</evidence>
<feature type="binding site" evidence="7">
    <location>
        <position position="90"/>
    </location>
    <ligand>
        <name>[2Fe-2S] cluster</name>
        <dbReference type="ChEBI" id="CHEBI:190135"/>
    </ligand>
</feature>
<comment type="caution">
    <text evidence="9">The sequence shown here is derived from an EMBL/GenBank/DDBJ whole genome shotgun (WGS) entry which is preliminary data.</text>
</comment>
<dbReference type="InterPro" id="IPR028431">
    <property type="entry name" value="NADP_DH_HndA-like"/>
</dbReference>
<comment type="cofactor">
    <cofactor evidence="7">
        <name>[2Fe-2S] cluster</name>
        <dbReference type="ChEBI" id="CHEBI:190135"/>
    </cofactor>
    <text evidence="7">Binds 1 [2Fe-2S] cluster.</text>
</comment>
<comment type="cofactor">
    <cofactor evidence="6">
        <name>[2Fe-2S] cluster</name>
        <dbReference type="ChEBI" id="CHEBI:190135"/>
    </cofactor>
</comment>
<dbReference type="SUPFAM" id="SSF52833">
    <property type="entry name" value="Thioredoxin-like"/>
    <property type="match status" value="1"/>
</dbReference>
<dbReference type="InterPro" id="IPR002023">
    <property type="entry name" value="NuoE-like"/>
</dbReference>
<keyword evidence="4 7" id="KW-0408">Iron</keyword>
<dbReference type="Gene3D" id="3.40.30.10">
    <property type="entry name" value="Glutaredoxin"/>
    <property type="match status" value="1"/>
</dbReference>
<name>A0AAW7ZGK1_9FIRM</name>
<dbReference type="InterPro" id="IPR042128">
    <property type="entry name" value="NuoE_dom"/>
</dbReference>
<evidence type="ECO:0000256" key="6">
    <source>
        <dbReference type="ARBA" id="ARBA00034078"/>
    </source>
</evidence>
<dbReference type="GO" id="GO:0016491">
    <property type="term" value="F:oxidoreductase activity"/>
    <property type="evidence" value="ECO:0007669"/>
    <property type="project" value="InterPro"/>
</dbReference>
<reference evidence="9" key="2">
    <citation type="submission" date="2023-03" db="EMBL/GenBank/DDBJ databases">
        <authorList>
            <person name="Zhang Z."/>
        </authorList>
    </citation>
    <scope>NUCLEOTIDE SEQUENCE</scope>
    <source>
        <strain evidence="9">DSA</strain>
    </source>
</reference>
<sequence length="186" mass="20498">MDLKDNEIKKKFNKLDEILAIYGKDHEQLIRVLQKAQDVFGYLPEEVQAYISHKMGIPVSAVNGVVTFYSLFSTEPKGKYNVNVCLGTACYVQGAQKIYEGFKEQLGIKDGDTTEDMLFTVRSSRCIGACGLAPVLTVNEDVHGKLSTKDVAKLISRYKKNETAGEDNGKDLPGVGDYQEPTPTGP</sequence>
<dbReference type="Gene3D" id="1.10.10.1590">
    <property type="entry name" value="NADH-quinone oxidoreductase subunit E"/>
    <property type="match status" value="1"/>
</dbReference>
<feature type="binding site" evidence="7">
    <location>
        <position position="130"/>
    </location>
    <ligand>
        <name>[2Fe-2S] cluster</name>
        <dbReference type="ChEBI" id="CHEBI:190135"/>
    </ligand>
</feature>
<keyword evidence="3 7" id="KW-0479">Metal-binding</keyword>
<dbReference type="PIRSF" id="PIRSF000216">
    <property type="entry name" value="NADH_DH_24kDa"/>
    <property type="match status" value="1"/>
</dbReference>
<protein>
    <submittedName>
        <fullName evidence="9">NAD(P)H-dependent oxidoreductase subunit E</fullName>
    </submittedName>
</protein>
<feature type="region of interest" description="Disordered" evidence="8">
    <location>
        <begin position="163"/>
        <end position="186"/>
    </location>
</feature>
<dbReference type="GO" id="GO:0051537">
    <property type="term" value="F:2 iron, 2 sulfur cluster binding"/>
    <property type="evidence" value="ECO:0007669"/>
    <property type="project" value="UniProtKB-KW"/>
</dbReference>
<keyword evidence="5 7" id="KW-0411">Iron-sulfur</keyword>
<keyword evidence="2 7" id="KW-0001">2Fe-2S</keyword>
<evidence type="ECO:0000256" key="4">
    <source>
        <dbReference type="ARBA" id="ARBA00023004"/>
    </source>
</evidence>
<dbReference type="RefSeq" id="WP_304544163.1">
    <property type="nucleotide sequence ID" value="NZ_JARPTC010000021.1"/>
</dbReference>
<evidence type="ECO:0000256" key="3">
    <source>
        <dbReference type="ARBA" id="ARBA00022723"/>
    </source>
</evidence>
<dbReference type="Proteomes" id="UP001172911">
    <property type="component" value="Unassembled WGS sequence"/>
</dbReference>
<proteinExistence type="inferred from homology"/>
<comment type="similarity">
    <text evidence="1">Belongs to the complex I 24 kDa subunit family.</text>
</comment>
<dbReference type="EMBL" id="JARPTC010000021">
    <property type="protein sequence ID" value="MDO7788324.1"/>
    <property type="molecule type" value="Genomic_DNA"/>
</dbReference>